<dbReference type="SUPFAM" id="SSF52172">
    <property type="entry name" value="CheY-like"/>
    <property type="match status" value="1"/>
</dbReference>
<dbReference type="EMBL" id="QGDJ01000001">
    <property type="protein sequence ID" value="PWJ22156.1"/>
    <property type="molecule type" value="Genomic_DNA"/>
</dbReference>
<reference evidence="4 6" key="2">
    <citation type="submission" date="2018-03" db="EMBL/GenBank/DDBJ databases">
        <title>Genomic Encyclopedia of Archaeal and Bacterial Type Strains, Phase II (KMG-II): from individual species to whole genera.</title>
        <authorList>
            <person name="Goeker M."/>
        </authorList>
    </citation>
    <scope>NUCLEOTIDE SEQUENCE [LARGE SCALE GENOMIC DNA]</scope>
    <source>
        <strain evidence="4 6">DSM 25227</strain>
    </source>
</reference>
<dbReference type="InterPro" id="IPR001789">
    <property type="entry name" value="Sig_transdc_resp-reg_receiver"/>
</dbReference>
<protein>
    <submittedName>
        <fullName evidence="5">Response regulator receiver domain-containing protein</fullName>
    </submittedName>
</protein>
<accession>A0A2Y9A211</accession>
<dbReference type="InterPro" id="IPR050595">
    <property type="entry name" value="Bact_response_regulator"/>
</dbReference>
<evidence type="ECO:0000313" key="7">
    <source>
        <dbReference type="Proteomes" id="UP000251571"/>
    </source>
</evidence>
<dbReference type="GO" id="GO:0000160">
    <property type="term" value="P:phosphorelay signal transduction system"/>
    <property type="evidence" value="ECO:0007669"/>
    <property type="project" value="InterPro"/>
</dbReference>
<keyword evidence="1 2" id="KW-0597">Phosphoprotein</keyword>
<evidence type="ECO:0000259" key="3">
    <source>
        <dbReference type="PROSITE" id="PS50110"/>
    </source>
</evidence>
<dbReference type="PANTHER" id="PTHR44591">
    <property type="entry name" value="STRESS RESPONSE REGULATOR PROTEIN 1"/>
    <property type="match status" value="1"/>
</dbReference>
<dbReference type="SMART" id="SM00448">
    <property type="entry name" value="REC"/>
    <property type="match status" value="1"/>
</dbReference>
<evidence type="ECO:0000256" key="1">
    <source>
        <dbReference type="ARBA" id="ARBA00022553"/>
    </source>
</evidence>
<dbReference type="Proteomes" id="UP000251571">
    <property type="component" value="Unassembled WGS sequence"/>
</dbReference>
<feature type="modified residue" description="4-aspartylphosphate" evidence="2">
    <location>
        <position position="55"/>
    </location>
</feature>
<name>A0A2Y9A211_9RHOB</name>
<gene>
    <name evidence="4" type="ORF">BCF38_101565</name>
    <name evidence="5" type="ORF">SAMN05421539_101565</name>
</gene>
<dbReference type="EMBL" id="UETC01000001">
    <property type="protein sequence ID" value="SSA38434.1"/>
    <property type="molecule type" value="Genomic_DNA"/>
</dbReference>
<reference evidence="5 7" key="1">
    <citation type="submission" date="2016-10" db="EMBL/GenBank/DDBJ databases">
        <authorList>
            <person name="Cai Z."/>
        </authorList>
    </citation>
    <scope>NUCLEOTIDE SEQUENCE [LARGE SCALE GENOMIC DNA]</scope>
    <source>
        <strain evidence="5 7">DSM 25227</strain>
    </source>
</reference>
<dbReference type="PROSITE" id="PS50110">
    <property type="entry name" value="RESPONSE_REGULATORY"/>
    <property type="match status" value="1"/>
</dbReference>
<evidence type="ECO:0000313" key="6">
    <source>
        <dbReference type="Proteomes" id="UP000245839"/>
    </source>
</evidence>
<evidence type="ECO:0000313" key="5">
    <source>
        <dbReference type="EMBL" id="SSA38434.1"/>
    </source>
</evidence>
<dbReference type="Proteomes" id="UP000245839">
    <property type="component" value="Unassembled WGS sequence"/>
</dbReference>
<proteinExistence type="predicted"/>
<sequence length="125" mass="13455">MTLRRIACVEDEPDIRELTEMALRDFSGYDVRTFPSGPDALDGLAEFAPDLVVLDAMMPGMDGMTVLKEMRARPHLAGMPVVFMTAATSEANVREFMAAGALGVVAKPYDPMTLGMQLAAFVPSG</sequence>
<dbReference type="InterPro" id="IPR011006">
    <property type="entry name" value="CheY-like_superfamily"/>
</dbReference>
<organism evidence="5 7">
    <name type="scientific">Jannaschia seohaensis</name>
    <dbReference type="NCBI Taxonomy" id="475081"/>
    <lineage>
        <taxon>Bacteria</taxon>
        <taxon>Pseudomonadati</taxon>
        <taxon>Pseudomonadota</taxon>
        <taxon>Alphaproteobacteria</taxon>
        <taxon>Rhodobacterales</taxon>
        <taxon>Roseobacteraceae</taxon>
        <taxon>Jannaschia</taxon>
    </lineage>
</organism>
<dbReference type="Gene3D" id="3.40.50.2300">
    <property type="match status" value="1"/>
</dbReference>
<evidence type="ECO:0000313" key="4">
    <source>
        <dbReference type="EMBL" id="PWJ22156.1"/>
    </source>
</evidence>
<dbReference type="PANTHER" id="PTHR44591:SF3">
    <property type="entry name" value="RESPONSE REGULATORY DOMAIN-CONTAINING PROTEIN"/>
    <property type="match status" value="1"/>
</dbReference>
<dbReference type="OrthoDB" id="9800897at2"/>
<keyword evidence="6" id="KW-1185">Reference proteome</keyword>
<evidence type="ECO:0000256" key="2">
    <source>
        <dbReference type="PROSITE-ProRule" id="PRU00169"/>
    </source>
</evidence>
<dbReference type="Pfam" id="PF00072">
    <property type="entry name" value="Response_reg"/>
    <property type="match status" value="1"/>
</dbReference>
<dbReference type="RefSeq" id="WP_109562736.1">
    <property type="nucleotide sequence ID" value="NZ_QGDJ01000001.1"/>
</dbReference>
<dbReference type="AlphaFoldDB" id="A0A2Y9A211"/>
<feature type="domain" description="Response regulatory" evidence="3">
    <location>
        <begin position="5"/>
        <end position="122"/>
    </location>
</feature>